<dbReference type="PATRIC" id="fig|226910.6.peg.3038"/>
<comment type="caution">
    <text evidence="1">The sequence shown here is derived from an EMBL/GenBank/DDBJ whole genome shotgun (WGS) entry which is preliminary data.</text>
</comment>
<accession>A0A0C2EB55</accession>
<protein>
    <submittedName>
        <fullName evidence="1">Uncharacterized protein</fullName>
    </submittedName>
</protein>
<evidence type="ECO:0000313" key="1">
    <source>
        <dbReference type="EMBL" id="KIH83099.1"/>
    </source>
</evidence>
<organism evidence="1 2">
    <name type="scientific">Pseudomonas batumici</name>
    <dbReference type="NCBI Taxonomy" id="226910"/>
    <lineage>
        <taxon>Bacteria</taxon>
        <taxon>Pseudomonadati</taxon>
        <taxon>Pseudomonadota</taxon>
        <taxon>Gammaproteobacteria</taxon>
        <taxon>Pseudomonadales</taxon>
        <taxon>Pseudomonadaceae</taxon>
        <taxon>Pseudomonas</taxon>
    </lineage>
</organism>
<dbReference type="EMBL" id="JXDG01000040">
    <property type="protein sequence ID" value="KIH83099.1"/>
    <property type="molecule type" value="Genomic_DNA"/>
</dbReference>
<reference evidence="1 2" key="1">
    <citation type="submission" date="2015-01" db="EMBL/GenBank/DDBJ databases">
        <title>Complete genome of Pseudomonas batumici UCM B-321 producer of the batumin antibiotic with strong antistaphilococcal and potential anticancer activity.</title>
        <authorList>
            <person name="Klochko V.V."/>
            <person name="Zelena L.B."/>
            <person name="Elena K.A."/>
            <person name="Reva O.N."/>
        </authorList>
    </citation>
    <scope>NUCLEOTIDE SEQUENCE [LARGE SCALE GENOMIC DNA]</scope>
    <source>
        <strain evidence="1 2">UCM B-321</strain>
    </source>
</reference>
<sequence>MGLTPFHYEMHIGVRQGFLLLCRLITEIPADMPIMFDPFRQLA</sequence>
<gene>
    <name evidence="1" type="ORF">UCMB321_3049</name>
</gene>
<evidence type="ECO:0000313" key="2">
    <source>
        <dbReference type="Proteomes" id="UP000031535"/>
    </source>
</evidence>
<proteinExistence type="predicted"/>
<dbReference type="Proteomes" id="UP000031535">
    <property type="component" value="Unassembled WGS sequence"/>
</dbReference>
<keyword evidence="2" id="KW-1185">Reference proteome</keyword>
<dbReference type="AlphaFoldDB" id="A0A0C2EB55"/>
<name>A0A0C2EB55_9PSED</name>